<comment type="caution">
    <text evidence="1">The sequence shown here is derived from an EMBL/GenBank/DDBJ whole genome shotgun (WGS) entry which is preliminary data.</text>
</comment>
<reference evidence="1" key="1">
    <citation type="submission" date="2022-02" db="EMBL/GenBank/DDBJ databases">
        <title>Plant Genome Project.</title>
        <authorList>
            <person name="Zhang R.-G."/>
        </authorList>
    </citation>
    <scope>NUCLEOTIDE SEQUENCE</scope>
    <source>
        <strain evidence="1">AT1</strain>
    </source>
</reference>
<name>A0ACC0M8M5_RHOML</name>
<protein>
    <submittedName>
        <fullName evidence="1">Uncharacterized protein</fullName>
    </submittedName>
</protein>
<accession>A0ACC0M8M5</accession>
<evidence type="ECO:0000313" key="2">
    <source>
        <dbReference type="Proteomes" id="UP001062846"/>
    </source>
</evidence>
<dbReference type="Proteomes" id="UP001062846">
    <property type="component" value="Chromosome 10"/>
</dbReference>
<keyword evidence="2" id="KW-1185">Reference proteome</keyword>
<evidence type="ECO:0000313" key="1">
    <source>
        <dbReference type="EMBL" id="KAI8536927.1"/>
    </source>
</evidence>
<gene>
    <name evidence="1" type="ORF">RHMOL_Rhmol10G0294700</name>
</gene>
<proteinExistence type="predicted"/>
<dbReference type="EMBL" id="CM046397">
    <property type="protein sequence ID" value="KAI8536927.1"/>
    <property type="molecule type" value="Genomic_DNA"/>
</dbReference>
<sequence>MMVVLELKDAVDWIYREEGAANLVLAYSGSSHTFEFSFMLHSYDDFVVSLRVIFHSTIVTSLFKYSYEDYVFDLMELNLDVLTLNEYVLHNCKAAYRHTRVCPCLKCIDSESLQWMEVELELKDAVDWIYRGEGAANLVLAYSGSSPTFVCSFMLHSFDDFVVSLHVGKVLRIQKAPGVESPRNGNDSEDSHSALANDECLFWRETEDLVSAPTREIAEQLYVQHVISPLLGYEHVDGGIRVYLSKEFLEVAKKNILSQRPSQ</sequence>
<organism evidence="1 2">
    <name type="scientific">Rhododendron molle</name>
    <name type="common">Chinese azalea</name>
    <name type="synonym">Azalea mollis</name>
    <dbReference type="NCBI Taxonomy" id="49168"/>
    <lineage>
        <taxon>Eukaryota</taxon>
        <taxon>Viridiplantae</taxon>
        <taxon>Streptophyta</taxon>
        <taxon>Embryophyta</taxon>
        <taxon>Tracheophyta</taxon>
        <taxon>Spermatophyta</taxon>
        <taxon>Magnoliopsida</taxon>
        <taxon>eudicotyledons</taxon>
        <taxon>Gunneridae</taxon>
        <taxon>Pentapetalae</taxon>
        <taxon>asterids</taxon>
        <taxon>Ericales</taxon>
        <taxon>Ericaceae</taxon>
        <taxon>Ericoideae</taxon>
        <taxon>Rhodoreae</taxon>
        <taxon>Rhododendron</taxon>
    </lineage>
</organism>